<gene>
    <name evidence="1" type="ORF">FJW01_10140</name>
</gene>
<organism evidence="1 2">
    <name type="scientific">Pantoea deleyi</name>
    <dbReference type="NCBI Taxonomy" id="470932"/>
    <lineage>
        <taxon>Bacteria</taxon>
        <taxon>Pseudomonadati</taxon>
        <taxon>Pseudomonadota</taxon>
        <taxon>Gammaproteobacteria</taxon>
        <taxon>Enterobacterales</taxon>
        <taxon>Erwiniaceae</taxon>
        <taxon>Pantoea</taxon>
    </lineage>
</organism>
<protein>
    <submittedName>
        <fullName evidence="1">Uncharacterized protein</fullName>
    </submittedName>
</protein>
<evidence type="ECO:0000313" key="1">
    <source>
        <dbReference type="EMBL" id="TPV42121.1"/>
    </source>
</evidence>
<dbReference type="Proteomes" id="UP000317747">
    <property type="component" value="Unassembled WGS sequence"/>
</dbReference>
<keyword evidence="2" id="KW-1185">Reference proteome</keyword>
<proteinExistence type="predicted"/>
<evidence type="ECO:0000313" key="2">
    <source>
        <dbReference type="Proteomes" id="UP000317747"/>
    </source>
</evidence>
<dbReference type="AlphaFoldDB" id="A0A506Q7L4"/>
<dbReference type="RefSeq" id="WP_140917077.1">
    <property type="nucleotide sequence ID" value="NZ_CP071405.1"/>
</dbReference>
<comment type="caution">
    <text evidence="1">The sequence shown here is derived from an EMBL/GenBank/DDBJ whole genome shotgun (WGS) entry which is preliminary data.</text>
</comment>
<sequence length="121" mass="13440">MKGTISPALNVVPVKSGLVIYEDIKTGGFKGAATLIITPLPDRQRRFLIERLISACYVSACKIRRCIRCSCLKYVFILCSYSGESKYSCSVRTLLSVVTGTSFFNAYNKDEVTKNIIVNNK</sequence>
<accession>A0A506Q7L4</accession>
<reference evidence="1 2" key="1">
    <citation type="submission" date="2019-06" db="EMBL/GenBank/DDBJ databases">
        <title>Taxogenomics and systematics of the genus Pantoea.</title>
        <authorList>
            <person name="Tambong J.T."/>
        </authorList>
    </citation>
    <scope>NUCLEOTIDE SEQUENCE [LARGE SCALE GENOMIC DNA]</scope>
    <source>
        <strain evidence="1 2">LMG 24200</strain>
    </source>
</reference>
<name>A0A506Q7L4_9GAMM</name>
<dbReference type="EMBL" id="VHJA01000054">
    <property type="protein sequence ID" value="TPV42121.1"/>
    <property type="molecule type" value="Genomic_DNA"/>
</dbReference>